<evidence type="ECO:0000313" key="1">
    <source>
        <dbReference type="EMBL" id="GAG59273.1"/>
    </source>
</evidence>
<dbReference type="InterPro" id="IPR029061">
    <property type="entry name" value="THDP-binding"/>
</dbReference>
<evidence type="ECO:0008006" key="2">
    <source>
        <dbReference type="Google" id="ProtNLM"/>
    </source>
</evidence>
<reference evidence="1" key="1">
    <citation type="journal article" date="2014" name="Front. Microbiol.">
        <title>High frequency of phylogenetically diverse reductive dehalogenase-homologous genes in deep subseafloor sedimentary metagenomes.</title>
        <authorList>
            <person name="Kawai M."/>
            <person name="Futagami T."/>
            <person name="Toyoda A."/>
            <person name="Takaki Y."/>
            <person name="Nishi S."/>
            <person name="Hori S."/>
            <person name="Arai W."/>
            <person name="Tsubouchi T."/>
            <person name="Morono Y."/>
            <person name="Uchiyama I."/>
            <person name="Ito T."/>
            <person name="Fujiyama A."/>
            <person name="Inagaki F."/>
            <person name="Takami H."/>
        </authorList>
    </citation>
    <scope>NUCLEOTIDE SEQUENCE</scope>
    <source>
        <strain evidence="1">Expedition CK06-06</strain>
    </source>
</reference>
<comment type="caution">
    <text evidence="1">The sequence shown here is derived from an EMBL/GenBank/DDBJ whole genome shotgun (WGS) entry which is preliminary data.</text>
</comment>
<dbReference type="EMBL" id="BART01003632">
    <property type="protein sequence ID" value="GAG59273.1"/>
    <property type="molecule type" value="Genomic_DNA"/>
</dbReference>
<proteinExistence type="predicted"/>
<name>X0ZG17_9ZZZZ</name>
<dbReference type="AlphaFoldDB" id="X0ZG17"/>
<gene>
    <name evidence="1" type="ORF">S01H4_09823</name>
</gene>
<dbReference type="SUPFAM" id="SSF52518">
    <property type="entry name" value="Thiamin diphosphate-binding fold (THDP-binding)"/>
    <property type="match status" value="1"/>
</dbReference>
<sequence>MTLIYKRPEIITDEPFTYCPGCSHGIIHRLVAESIEELGIQEKTIGVSSIGCSVRCWKFLNIDFVQGASISDIFIGFPIINASLPRGYVEVFWPISVVGANCPPVAPKKALFAKITVIFSPLAAA</sequence>
<dbReference type="PANTHER" id="PTHR48084:SF3">
    <property type="entry name" value="SUBUNIT OF PYRUVATE:FLAVODOXIN OXIDOREDUCTASE"/>
    <property type="match status" value="1"/>
</dbReference>
<dbReference type="InterPro" id="IPR051457">
    <property type="entry name" value="2-oxoacid:Fd_oxidoreductase"/>
</dbReference>
<organism evidence="1">
    <name type="scientific">marine sediment metagenome</name>
    <dbReference type="NCBI Taxonomy" id="412755"/>
    <lineage>
        <taxon>unclassified sequences</taxon>
        <taxon>metagenomes</taxon>
        <taxon>ecological metagenomes</taxon>
    </lineage>
</organism>
<accession>X0ZG17</accession>
<dbReference type="PANTHER" id="PTHR48084">
    <property type="entry name" value="2-OXOGLUTARATE OXIDOREDUCTASE SUBUNIT KORB-RELATED"/>
    <property type="match status" value="1"/>
</dbReference>
<protein>
    <recommendedName>
        <fullName evidence="2">Thiamine pyrophosphate enzyme TPP-binding domain-containing protein</fullName>
    </recommendedName>
</protein>